<dbReference type="AlphaFoldDB" id="A0A1Z4KVQ7"/>
<gene>
    <name evidence="1" type="ORF">NIES23_57710</name>
</gene>
<evidence type="ECO:0000313" key="1">
    <source>
        <dbReference type="EMBL" id="BAY72943.1"/>
    </source>
</evidence>
<geneLocation type="plasmid" evidence="1">
    <name>plasmid1</name>
</geneLocation>
<keyword evidence="1" id="KW-0614">Plasmid</keyword>
<evidence type="ECO:0000313" key="2">
    <source>
        <dbReference type="Proteomes" id="UP000217507"/>
    </source>
</evidence>
<accession>A0A1Z4KVQ7</accession>
<organism evidence="1 2">
    <name type="scientific">Trichormus variabilis NIES-23</name>
    <dbReference type="NCBI Taxonomy" id="1973479"/>
    <lineage>
        <taxon>Bacteria</taxon>
        <taxon>Bacillati</taxon>
        <taxon>Cyanobacteriota</taxon>
        <taxon>Cyanophyceae</taxon>
        <taxon>Nostocales</taxon>
        <taxon>Nostocaceae</taxon>
        <taxon>Trichormus</taxon>
    </lineage>
</organism>
<dbReference type="EMBL" id="AP018217">
    <property type="protein sequence ID" value="BAY72943.1"/>
    <property type="molecule type" value="Genomic_DNA"/>
</dbReference>
<dbReference type="Proteomes" id="UP000217507">
    <property type="component" value="Plasmid Plasmid1 dna"/>
</dbReference>
<name>A0A1Z4KVQ7_ANAVA</name>
<sequence>MGLIKEGTIAEVNHGRYKQHSVLIVEDRHDIPLAEFFGGESNYGVMFISGEKAIIHGDDLKPLVVCPLLKEDIPQLQKM</sequence>
<reference evidence="1 2" key="1">
    <citation type="submission" date="2017-06" db="EMBL/GenBank/DDBJ databases">
        <title>Genome sequencing of cyanobaciteial culture collection at National Institute for Environmental Studies (NIES).</title>
        <authorList>
            <person name="Hirose Y."/>
            <person name="Shimura Y."/>
            <person name="Fujisawa T."/>
            <person name="Nakamura Y."/>
            <person name="Kawachi M."/>
        </authorList>
    </citation>
    <scope>NUCLEOTIDE SEQUENCE [LARGE SCALE GENOMIC DNA]</scope>
    <source>
        <strain evidence="1 2">NIES-23</strain>
        <plasmid evidence="2">Plasmid Plasmid1 dna</plasmid>
    </source>
</reference>
<proteinExistence type="predicted"/>
<protein>
    <submittedName>
        <fullName evidence="1">Uncharacterized protein</fullName>
    </submittedName>
</protein>